<organism evidence="2 3">
    <name type="scientific">Rhynchospora tenuis</name>
    <dbReference type="NCBI Taxonomy" id="198213"/>
    <lineage>
        <taxon>Eukaryota</taxon>
        <taxon>Viridiplantae</taxon>
        <taxon>Streptophyta</taxon>
        <taxon>Embryophyta</taxon>
        <taxon>Tracheophyta</taxon>
        <taxon>Spermatophyta</taxon>
        <taxon>Magnoliopsida</taxon>
        <taxon>Liliopsida</taxon>
        <taxon>Poales</taxon>
        <taxon>Cyperaceae</taxon>
        <taxon>Cyperoideae</taxon>
        <taxon>Rhynchosporeae</taxon>
        <taxon>Rhynchospora</taxon>
    </lineage>
</organism>
<accession>A0AAD5Z4N2</accession>
<keyword evidence="1" id="KW-0812">Transmembrane</keyword>
<gene>
    <name evidence="2" type="ORF">LUZ61_015991</name>
</gene>
<dbReference type="AlphaFoldDB" id="A0AAD5Z4N2"/>
<feature type="transmembrane region" description="Helical" evidence="1">
    <location>
        <begin position="12"/>
        <end position="33"/>
    </location>
</feature>
<evidence type="ECO:0000313" key="2">
    <source>
        <dbReference type="EMBL" id="KAJ3686827.1"/>
    </source>
</evidence>
<evidence type="ECO:0008006" key="4">
    <source>
        <dbReference type="Google" id="ProtNLM"/>
    </source>
</evidence>
<sequence length="212" mass="24493">MCDKACCRRHGACISIIVIVVCVCLLIPIFVPWPEPQKIAIVNANLIRFELATSPTTSLFFDLRFTMRIHNSIWYGHAYYHDIEIASYYNTKKFDLVELGNFGLAEVKTRIVNHSISGNATVNLTSNEVDAFKRSNETGYFDIEIWLRGKRFSQDCDYGNQNMDYYYGDQITNYDCGDFFWPDLSYQCKLRLQLITSQNSTTQGNFKPVKCH</sequence>
<dbReference type="Proteomes" id="UP001210211">
    <property type="component" value="Unassembled WGS sequence"/>
</dbReference>
<name>A0AAD5Z4N2_9POAL</name>
<keyword evidence="1" id="KW-0472">Membrane</keyword>
<protein>
    <recommendedName>
        <fullName evidence="4">Protein YLS9-like</fullName>
    </recommendedName>
</protein>
<keyword evidence="3" id="KW-1185">Reference proteome</keyword>
<evidence type="ECO:0000256" key="1">
    <source>
        <dbReference type="SAM" id="Phobius"/>
    </source>
</evidence>
<reference evidence="2 3" key="1">
    <citation type="journal article" date="2022" name="Cell">
        <title>Repeat-based holocentromeres influence genome architecture and karyotype evolution.</title>
        <authorList>
            <person name="Hofstatter P.G."/>
            <person name="Thangavel G."/>
            <person name="Lux T."/>
            <person name="Neumann P."/>
            <person name="Vondrak T."/>
            <person name="Novak P."/>
            <person name="Zhang M."/>
            <person name="Costa L."/>
            <person name="Castellani M."/>
            <person name="Scott A."/>
            <person name="Toegelov H."/>
            <person name="Fuchs J."/>
            <person name="Mata-Sucre Y."/>
            <person name="Dias Y."/>
            <person name="Vanzela A.L.L."/>
            <person name="Huettel B."/>
            <person name="Almeida C.C.S."/>
            <person name="Simkova H."/>
            <person name="Souza G."/>
            <person name="Pedrosa-Harand A."/>
            <person name="Macas J."/>
            <person name="Mayer K.F.X."/>
            <person name="Houben A."/>
            <person name="Marques A."/>
        </authorList>
    </citation>
    <scope>NUCLEOTIDE SEQUENCE [LARGE SCALE GENOMIC DNA]</scope>
    <source>
        <strain evidence="2">RhyTen1mFocal</strain>
    </source>
</reference>
<proteinExistence type="predicted"/>
<dbReference type="EMBL" id="JAMRDG010000002">
    <property type="protein sequence ID" value="KAJ3686827.1"/>
    <property type="molecule type" value="Genomic_DNA"/>
</dbReference>
<evidence type="ECO:0000313" key="3">
    <source>
        <dbReference type="Proteomes" id="UP001210211"/>
    </source>
</evidence>
<comment type="caution">
    <text evidence="2">The sequence shown here is derived from an EMBL/GenBank/DDBJ whole genome shotgun (WGS) entry which is preliminary data.</text>
</comment>
<keyword evidence="1" id="KW-1133">Transmembrane helix</keyword>